<evidence type="ECO:0000313" key="3">
    <source>
        <dbReference type="Proteomes" id="UP000244406"/>
    </source>
</evidence>
<dbReference type="GeneID" id="37003550"/>
<dbReference type="AlphaFoldDB" id="A0A2V1ADW0"/>
<accession>A0A2V1ADW0</accession>
<comment type="caution">
    <text evidence="2">The sequence shown here is derived from an EMBL/GenBank/DDBJ whole genome shotgun (WGS) entry which is preliminary data.</text>
</comment>
<feature type="compositionally biased region" description="Polar residues" evidence="1">
    <location>
        <begin position="142"/>
        <end position="165"/>
    </location>
</feature>
<protein>
    <submittedName>
        <fullName evidence="2">Uncharacterized protein</fullName>
    </submittedName>
</protein>
<dbReference type="VEuPathDB" id="FungiDB:CXQ87_003550"/>
<proteinExistence type="predicted"/>
<keyword evidence="3" id="KW-1185">Reference proteome</keyword>
<feature type="region of interest" description="Disordered" evidence="1">
    <location>
        <begin position="111"/>
        <end position="182"/>
    </location>
</feature>
<reference evidence="2 3" key="1">
    <citation type="submission" date="2017-12" db="EMBL/GenBank/DDBJ databases">
        <title>Genome Sequence of the Amphotericin B-resistant Candida duobushaemulonii strain, B09383.</title>
        <authorList>
            <person name="Chow N.A."/>
            <person name="Gade L."/>
            <person name="Batra D."/>
            <person name="Rowe L.A."/>
            <person name="Loparev V.N."/>
            <person name="Litvintseva A.P."/>
        </authorList>
    </citation>
    <scope>NUCLEOTIDE SEQUENCE [LARGE SCALE GENOMIC DNA]</scope>
    <source>
        <strain evidence="2 3">B09383</strain>
    </source>
</reference>
<name>A0A2V1ADW0_9ASCO</name>
<dbReference type="Proteomes" id="UP000244406">
    <property type="component" value="Unassembled WGS sequence"/>
</dbReference>
<evidence type="ECO:0000256" key="1">
    <source>
        <dbReference type="SAM" id="MobiDB-lite"/>
    </source>
</evidence>
<gene>
    <name evidence="2" type="ORF">CXQ87_003550</name>
</gene>
<dbReference type="RefSeq" id="XP_025336644.1">
    <property type="nucleotide sequence ID" value="XM_025482026.1"/>
</dbReference>
<evidence type="ECO:0000313" key="2">
    <source>
        <dbReference type="EMBL" id="PVH15704.1"/>
    </source>
</evidence>
<dbReference type="EMBL" id="PKFP01000003">
    <property type="protein sequence ID" value="PVH15704.1"/>
    <property type="molecule type" value="Genomic_DNA"/>
</dbReference>
<organism evidence="2 3">
    <name type="scientific">Candidozyma duobushaemuli</name>
    <dbReference type="NCBI Taxonomy" id="1231522"/>
    <lineage>
        <taxon>Eukaryota</taxon>
        <taxon>Fungi</taxon>
        <taxon>Dikarya</taxon>
        <taxon>Ascomycota</taxon>
        <taxon>Saccharomycotina</taxon>
        <taxon>Pichiomycetes</taxon>
        <taxon>Metschnikowiaceae</taxon>
        <taxon>Candidozyma</taxon>
    </lineage>
</organism>
<sequence length="196" mass="22489">MFMSVPSETKYPPDATDEPFHSFIYVPHKVMRDMCEPGMLIPKDRESRQKYLQYLDYVYGTAKQQPALTTPQAVEVTEEDIKCIDPRLIMKKPGDSLKRRGRKPNAVKAIQENHQGNENGSPELKQYEPSNLSPSHYVAQAPRSSYQHTSNPNPLVWTSQESYSSPKKRNIDQLDTNNQDITSKRVRIRHCVGAEQ</sequence>